<dbReference type="Proteomes" id="UP000628710">
    <property type="component" value="Unassembled WGS sequence"/>
</dbReference>
<dbReference type="PROSITE" id="PS51725">
    <property type="entry name" value="ABM"/>
    <property type="match status" value="1"/>
</dbReference>
<dbReference type="RefSeq" id="WP_199466143.1">
    <property type="nucleotide sequence ID" value="NZ_JAEMNX010000001.1"/>
</dbReference>
<dbReference type="PANTHER" id="PTHR33336:SF3">
    <property type="entry name" value="ABM DOMAIN-CONTAINING PROTEIN"/>
    <property type="match status" value="1"/>
</dbReference>
<dbReference type="InterPro" id="IPR007138">
    <property type="entry name" value="ABM_dom"/>
</dbReference>
<evidence type="ECO:0000259" key="1">
    <source>
        <dbReference type="PROSITE" id="PS51725"/>
    </source>
</evidence>
<dbReference type="Pfam" id="PF03992">
    <property type="entry name" value="ABM"/>
    <property type="match status" value="1"/>
</dbReference>
<dbReference type="InterPro" id="IPR050744">
    <property type="entry name" value="AI-2_Isomerase_LsrG"/>
</dbReference>
<dbReference type="EMBL" id="JAEMNX010000001">
    <property type="protein sequence ID" value="MBJ7536057.1"/>
    <property type="molecule type" value="Genomic_DNA"/>
</dbReference>
<keyword evidence="2" id="KW-0503">Monooxygenase</keyword>
<dbReference type="GO" id="GO:0004497">
    <property type="term" value="F:monooxygenase activity"/>
    <property type="evidence" value="ECO:0007669"/>
    <property type="project" value="UniProtKB-KW"/>
</dbReference>
<reference evidence="2" key="1">
    <citation type="submission" date="2020-12" db="EMBL/GenBank/DDBJ databases">
        <title>Marinomonas arctica sp. nov., a psychrotolerant bacterium isolated from the Arctic.</title>
        <authorList>
            <person name="Zhang Y."/>
        </authorList>
    </citation>
    <scope>NUCLEOTIDE SEQUENCE</scope>
    <source>
        <strain evidence="2">C1424</strain>
    </source>
</reference>
<evidence type="ECO:0000313" key="2">
    <source>
        <dbReference type="EMBL" id="MBJ7536057.1"/>
    </source>
</evidence>
<name>A0A934JPI7_9GAMM</name>
<keyword evidence="2" id="KW-0560">Oxidoreductase</keyword>
<comment type="caution">
    <text evidence="2">The sequence shown here is derived from an EMBL/GenBank/DDBJ whole genome shotgun (WGS) entry which is preliminary data.</text>
</comment>
<evidence type="ECO:0000313" key="3">
    <source>
        <dbReference type="Proteomes" id="UP000628710"/>
    </source>
</evidence>
<sequence>MSKVTLSGHIEVPSEDIEAVLAELPNHITLTRQEAGCIVFTVAQDTENPHRFDVYEAFTDKSAFEQHQARVTASHWGEVTKNVERFYKITGNEHLT</sequence>
<feature type="domain" description="ABM" evidence="1">
    <location>
        <begin position="4"/>
        <end position="96"/>
    </location>
</feature>
<organism evidence="2 3">
    <name type="scientific">Marinomonas transparens</name>
    <dbReference type="NCBI Taxonomy" id="2795388"/>
    <lineage>
        <taxon>Bacteria</taxon>
        <taxon>Pseudomonadati</taxon>
        <taxon>Pseudomonadota</taxon>
        <taxon>Gammaproteobacteria</taxon>
        <taxon>Oceanospirillales</taxon>
        <taxon>Oceanospirillaceae</taxon>
        <taxon>Marinomonas</taxon>
    </lineage>
</organism>
<accession>A0A934JPI7</accession>
<dbReference type="Gene3D" id="3.30.70.100">
    <property type="match status" value="1"/>
</dbReference>
<dbReference type="InterPro" id="IPR011008">
    <property type="entry name" value="Dimeric_a/b-barrel"/>
</dbReference>
<gene>
    <name evidence="2" type="ORF">I8J31_00040</name>
</gene>
<protein>
    <submittedName>
        <fullName evidence="2">Antibiotic biosynthesis monooxygenase</fullName>
    </submittedName>
</protein>
<dbReference type="PANTHER" id="PTHR33336">
    <property type="entry name" value="QUINOL MONOOXYGENASE YGIN-RELATED"/>
    <property type="match status" value="1"/>
</dbReference>
<proteinExistence type="predicted"/>
<dbReference type="AlphaFoldDB" id="A0A934JPI7"/>
<dbReference type="SUPFAM" id="SSF54909">
    <property type="entry name" value="Dimeric alpha+beta barrel"/>
    <property type="match status" value="1"/>
</dbReference>
<keyword evidence="3" id="KW-1185">Reference proteome</keyword>